<name>T1GRS3_MEGSC</name>
<dbReference type="PANTHER" id="PTHR14445">
    <property type="entry name" value="GRB10 INTERACTING GYF PROTEIN"/>
    <property type="match status" value="1"/>
</dbReference>
<dbReference type="EMBL" id="CAQQ02124082">
    <property type="status" value="NOT_ANNOTATED_CDS"/>
    <property type="molecule type" value="Genomic_DNA"/>
</dbReference>
<proteinExistence type="predicted"/>
<reference evidence="2" key="2">
    <citation type="submission" date="2015-06" db="UniProtKB">
        <authorList>
            <consortium name="EnsemblMetazoa"/>
        </authorList>
    </citation>
    <scope>IDENTIFICATION</scope>
</reference>
<dbReference type="EnsemblMetazoa" id="MESCA006363-RA">
    <property type="protein sequence ID" value="MESCA006363-PA"/>
    <property type="gene ID" value="MESCA006363"/>
</dbReference>
<feature type="compositionally biased region" description="Basic and acidic residues" evidence="1">
    <location>
        <begin position="1"/>
        <end position="12"/>
    </location>
</feature>
<dbReference type="InterPro" id="IPR051640">
    <property type="entry name" value="GRB10-interact_GYF"/>
</dbReference>
<evidence type="ECO:0000313" key="2">
    <source>
        <dbReference type="EnsemblMetazoa" id="MESCA006363-PA"/>
    </source>
</evidence>
<evidence type="ECO:0000256" key="1">
    <source>
        <dbReference type="SAM" id="MobiDB-lite"/>
    </source>
</evidence>
<accession>T1GRS3</accession>
<dbReference type="HOGENOM" id="CLU_922250_0_0_1"/>
<protein>
    <submittedName>
        <fullName evidence="2">Uncharacterized protein</fullName>
    </submittedName>
</protein>
<feature type="compositionally biased region" description="Basic and acidic residues" evidence="1">
    <location>
        <begin position="43"/>
        <end position="65"/>
    </location>
</feature>
<dbReference type="OMA" id="QMRVNQK"/>
<dbReference type="STRING" id="36166.T1GRS3"/>
<dbReference type="Proteomes" id="UP000015102">
    <property type="component" value="Unassembled WGS sequence"/>
</dbReference>
<reference evidence="3" key="1">
    <citation type="submission" date="2013-02" db="EMBL/GenBank/DDBJ databases">
        <authorList>
            <person name="Hughes D."/>
        </authorList>
    </citation>
    <scope>NUCLEOTIDE SEQUENCE</scope>
    <source>
        <strain>Durham</strain>
        <strain evidence="3">NC isolate 2 -- Noor lab</strain>
    </source>
</reference>
<keyword evidence="3" id="KW-1185">Reference proteome</keyword>
<feature type="region of interest" description="Disordered" evidence="1">
    <location>
        <begin position="1"/>
        <end position="65"/>
    </location>
</feature>
<evidence type="ECO:0000313" key="3">
    <source>
        <dbReference type="Proteomes" id="UP000015102"/>
    </source>
</evidence>
<organism evidence="2 3">
    <name type="scientific">Megaselia scalaris</name>
    <name type="common">Humpbacked fly</name>
    <name type="synonym">Phora scalaris</name>
    <dbReference type="NCBI Taxonomy" id="36166"/>
    <lineage>
        <taxon>Eukaryota</taxon>
        <taxon>Metazoa</taxon>
        <taxon>Ecdysozoa</taxon>
        <taxon>Arthropoda</taxon>
        <taxon>Hexapoda</taxon>
        <taxon>Insecta</taxon>
        <taxon>Pterygota</taxon>
        <taxon>Neoptera</taxon>
        <taxon>Endopterygota</taxon>
        <taxon>Diptera</taxon>
        <taxon>Brachycera</taxon>
        <taxon>Muscomorpha</taxon>
        <taxon>Platypezoidea</taxon>
        <taxon>Phoridae</taxon>
        <taxon>Megaseliini</taxon>
        <taxon>Megaselia</taxon>
    </lineage>
</organism>
<feature type="compositionally biased region" description="Low complexity" evidence="1">
    <location>
        <begin position="19"/>
        <end position="36"/>
    </location>
</feature>
<dbReference type="PANTHER" id="PTHR14445:SF36">
    <property type="entry name" value="FI03272P-RELATED"/>
    <property type="match status" value="1"/>
</dbReference>
<dbReference type="AlphaFoldDB" id="T1GRS3"/>
<sequence>MKKKFEKKECEKPNQTFTPAPSVAPWSSNVSSSTAPISLAEIQKAERRERRNEEQQKHVDPPISETRENLLTWTKILPPPTGAKSFAEIQAEEAKELAAVVDQQKKQRSEELASTGDIAWTTAWKVIPAREVQVQPIKKKDITKKKVDEKKKEKPEKQSIKDDGQNEFLSWCCKNLTSLNPKIDVSTFITFLQDLESPFEIKDYIKAYFGDSKESNEFAKQFLERRSKFKNIQRAKQAHNDDLCQPAPAVNPGIADFTEVKGKPKKQKKNKMTKLDARILGFSVTAAQDRINVGDRDYGDAV</sequence>
<dbReference type="GO" id="GO:0005829">
    <property type="term" value="C:cytosol"/>
    <property type="evidence" value="ECO:0007669"/>
    <property type="project" value="TreeGrafter"/>
</dbReference>